<dbReference type="AlphaFoldDB" id="A0A4Y2H3R6"/>
<evidence type="ECO:0000313" key="2">
    <source>
        <dbReference type="Proteomes" id="UP000499080"/>
    </source>
</evidence>
<sequence length="282" mass="32415">MSDRWRHPSYHVGFDKHVDTLSASQQAFAYLLDEWIRHPQQMVVIVAGGPGSGKTYTVTSCLNRVSIPQLRMAPTARVAQRIGGSTIHSALRLKWSKGSVLFQLEKELEHETNPDVCIEKSAVLLSEFNCYDAPDIVVIDEIGMVSFWFVHWIIQYFFGKERPMLFIVMGDPNQLRPVKASDNVFGIPLHFKIQRIDLHESKRFTADYMPIIEQLRKYVDRNDETGCLTFICNHFPIVEEITSDILKKCTRALAYLNSTVETYNNFYLVARKVKKRLKTGTV</sequence>
<comment type="caution">
    <text evidence="1">The sequence shown here is derived from an EMBL/GenBank/DDBJ whole genome shotgun (WGS) entry which is preliminary data.</text>
</comment>
<evidence type="ECO:0000313" key="1">
    <source>
        <dbReference type="EMBL" id="GBM60942.1"/>
    </source>
</evidence>
<dbReference type="SUPFAM" id="SSF52540">
    <property type="entry name" value="P-loop containing nucleoside triphosphate hydrolases"/>
    <property type="match status" value="1"/>
</dbReference>
<protein>
    <recommendedName>
        <fullName evidence="3">ATP-dependent DNA helicase</fullName>
    </recommendedName>
</protein>
<accession>A0A4Y2H3R6</accession>
<name>A0A4Y2H3R6_ARAVE</name>
<gene>
    <name evidence="1" type="ORF">AVEN_129682_1</name>
</gene>
<evidence type="ECO:0008006" key="3">
    <source>
        <dbReference type="Google" id="ProtNLM"/>
    </source>
</evidence>
<dbReference type="Gene3D" id="3.40.50.300">
    <property type="entry name" value="P-loop containing nucleotide triphosphate hydrolases"/>
    <property type="match status" value="1"/>
</dbReference>
<dbReference type="Proteomes" id="UP000499080">
    <property type="component" value="Unassembled WGS sequence"/>
</dbReference>
<dbReference type="EMBL" id="BGPR01101803">
    <property type="protein sequence ID" value="GBM60942.1"/>
    <property type="molecule type" value="Genomic_DNA"/>
</dbReference>
<dbReference type="OrthoDB" id="6407976at2759"/>
<organism evidence="1 2">
    <name type="scientific">Araneus ventricosus</name>
    <name type="common">Orbweaver spider</name>
    <name type="synonym">Epeira ventricosa</name>
    <dbReference type="NCBI Taxonomy" id="182803"/>
    <lineage>
        <taxon>Eukaryota</taxon>
        <taxon>Metazoa</taxon>
        <taxon>Ecdysozoa</taxon>
        <taxon>Arthropoda</taxon>
        <taxon>Chelicerata</taxon>
        <taxon>Arachnida</taxon>
        <taxon>Araneae</taxon>
        <taxon>Araneomorphae</taxon>
        <taxon>Entelegynae</taxon>
        <taxon>Araneoidea</taxon>
        <taxon>Araneidae</taxon>
        <taxon>Araneus</taxon>
    </lineage>
</organism>
<keyword evidence="2" id="KW-1185">Reference proteome</keyword>
<dbReference type="Pfam" id="PF13604">
    <property type="entry name" value="AAA_30"/>
    <property type="match status" value="1"/>
</dbReference>
<reference evidence="1 2" key="1">
    <citation type="journal article" date="2019" name="Sci. Rep.">
        <title>Orb-weaving spider Araneus ventricosus genome elucidates the spidroin gene catalogue.</title>
        <authorList>
            <person name="Kono N."/>
            <person name="Nakamura H."/>
            <person name="Ohtoshi R."/>
            <person name="Moran D.A.P."/>
            <person name="Shinohara A."/>
            <person name="Yoshida Y."/>
            <person name="Fujiwara M."/>
            <person name="Mori M."/>
            <person name="Tomita M."/>
            <person name="Arakawa K."/>
        </authorList>
    </citation>
    <scope>NUCLEOTIDE SEQUENCE [LARGE SCALE GENOMIC DNA]</scope>
</reference>
<proteinExistence type="predicted"/>
<dbReference type="InterPro" id="IPR027417">
    <property type="entry name" value="P-loop_NTPase"/>
</dbReference>